<proteinExistence type="predicted"/>
<protein>
    <submittedName>
        <fullName evidence="2">Uncharacterized protein</fullName>
    </submittedName>
</protein>
<dbReference type="EMBL" id="MKQP01000034">
    <property type="protein sequence ID" value="OMD28019.1"/>
    <property type="molecule type" value="Genomic_DNA"/>
</dbReference>
<feature type="chain" id="PRO_5010372439" evidence="1">
    <location>
        <begin position="48"/>
        <end position="251"/>
    </location>
</feature>
<keyword evidence="1" id="KW-0732">Signal</keyword>
<comment type="caution">
    <text evidence="2">The sequence shown here is derived from an EMBL/GenBank/DDBJ whole genome shotgun (WGS) entry which is preliminary data.</text>
</comment>
<dbReference type="AlphaFoldDB" id="A0A1R0X3V4"/>
<organism evidence="2 3">
    <name type="scientific">Paenibacillus odorifer</name>
    <dbReference type="NCBI Taxonomy" id="189426"/>
    <lineage>
        <taxon>Bacteria</taxon>
        <taxon>Bacillati</taxon>
        <taxon>Bacillota</taxon>
        <taxon>Bacilli</taxon>
        <taxon>Bacillales</taxon>
        <taxon>Paenibacillaceae</taxon>
        <taxon>Paenibacillus</taxon>
    </lineage>
</organism>
<sequence>MRYEKNCTKIGGFKKRGGAVRTQKTRKVFTMLLACSFCFGLSTTAFAASEYQDTITVNEAGATETYIGDYASESIFKSEQDTITLNEPGAIETYIGDYSTKRSFTPELETITPNEPDATNYLARATYTLSNVSKPISYNLFKPVSDYVAYPGTVSVSKGVTTTVTASVTGGGGVDVAFLKTNISGTIGSSAAFTTTQTISYPTTKGYKGRIILRYYQEQYTYDVTKLGVKYAGSAFTEAHDQYYALQQVAL</sequence>
<gene>
    <name evidence="2" type="ORF">BJP51_02630</name>
</gene>
<evidence type="ECO:0000256" key="1">
    <source>
        <dbReference type="SAM" id="SignalP"/>
    </source>
</evidence>
<accession>A0A1R0X3V4</accession>
<evidence type="ECO:0000313" key="3">
    <source>
        <dbReference type="Proteomes" id="UP000187465"/>
    </source>
</evidence>
<evidence type="ECO:0000313" key="2">
    <source>
        <dbReference type="EMBL" id="OMD28019.1"/>
    </source>
</evidence>
<dbReference type="Proteomes" id="UP000187465">
    <property type="component" value="Unassembled WGS sequence"/>
</dbReference>
<name>A0A1R0X3V4_9BACL</name>
<feature type="signal peptide" evidence="1">
    <location>
        <begin position="1"/>
        <end position="47"/>
    </location>
</feature>
<dbReference type="RefSeq" id="WP_036677223.1">
    <property type="nucleotide sequence ID" value="NZ_MKQP01000034.1"/>
</dbReference>
<reference evidence="2 3" key="1">
    <citation type="submission" date="2016-10" db="EMBL/GenBank/DDBJ databases">
        <title>Paenibacillus species isolates.</title>
        <authorList>
            <person name="Beno S.M."/>
        </authorList>
    </citation>
    <scope>NUCLEOTIDE SEQUENCE [LARGE SCALE GENOMIC DNA]</scope>
    <source>
        <strain evidence="2 3">FSL H7-0604</strain>
    </source>
</reference>